<dbReference type="InterPro" id="IPR006838">
    <property type="entry name" value="ADTRP_AIG1"/>
</dbReference>
<evidence type="ECO:0000256" key="7">
    <source>
        <dbReference type="ARBA" id="ARBA00047368"/>
    </source>
</evidence>
<feature type="transmembrane region" description="Helical" evidence="17">
    <location>
        <begin position="141"/>
        <end position="164"/>
    </location>
</feature>
<feature type="transmembrane region" description="Helical" evidence="17">
    <location>
        <begin position="60"/>
        <end position="85"/>
    </location>
</feature>
<evidence type="ECO:0000256" key="1">
    <source>
        <dbReference type="ARBA" id="ARBA00000923"/>
    </source>
</evidence>
<comment type="catalytic activity">
    <reaction evidence="8">
        <text>13-octadecanoyloxy-octadecanoate + H2O = 13-hydroxy-octadecanoate + octadecanoate + H(+)</text>
        <dbReference type="Rhea" id="RHEA:52084"/>
        <dbReference type="ChEBI" id="CHEBI:15377"/>
        <dbReference type="ChEBI" id="CHEBI:15378"/>
        <dbReference type="ChEBI" id="CHEBI:25629"/>
        <dbReference type="ChEBI" id="CHEBI:136304"/>
        <dbReference type="ChEBI" id="CHEBI:136335"/>
    </reaction>
    <physiologicalReaction direction="left-to-right" evidence="8">
        <dbReference type="Rhea" id="RHEA:52085"/>
    </physiologicalReaction>
</comment>
<comment type="catalytic activity">
    <reaction evidence="9">
        <text>9-hexadecanoyloxy-octadecanoate + H2O = 9-hydroxy-octadecanoate + hexadecanoate + H(+)</text>
        <dbReference type="Rhea" id="RHEA:52052"/>
        <dbReference type="ChEBI" id="CHEBI:7896"/>
        <dbReference type="ChEBI" id="CHEBI:15377"/>
        <dbReference type="ChEBI" id="CHEBI:15378"/>
        <dbReference type="ChEBI" id="CHEBI:83670"/>
        <dbReference type="ChEBI" id="CHEBI:136286"/>
    </reaction>
    <physiologicalReaction direction="left-to-right" evidence="9">
        <dbReference type="Rhea" id="RHEA:52053"/>
    </physiologicalReaction>
</comment>
<dbReference type="EMBL" id="CADEBD010001048">
    <property type="protein sequence ID" value="CAB3261937.1"/>
    <property type="molecule type" value="Genomic_DNA"/>
</dbReference>
<feature type="transmembrane region" description="Helical" evidence="17">
    <location>
        <begin position="21"/>
        <end position="40"/>
    </location>
</feature>
<comment type="catalytic activity">
    <reaction evidence="11">
        <text>12-(9Z-octadecenoyloxy)-octadecanoate + H2O = 12-hydroxyoctadecanoate + (9Z)-octadecenoate + H(+)</text>
        <dbReference type="Rhea" id="RHEA:52060"/>
        <dbReference type="ChEBI" id="CHEBI:15377"/>
        <dbReference type="ChEBI" id="CHEBI:15378"/>
        <dbReference type="ChEBI" id="CHEBI:30823"/>
        <dbReference type="ChEBI" id="CHEBI:84201"/>
        <dbReference type="ChEBI" id="CHEBI:136302"/>
    </reaction>
    <physiologicalReaction direction="left-to-right" evidence="11">
        <dbReference type="Rhea" id="RHEA:52061"/>
    </physiologicalReaction>
</comment>
<feature type="transmembrane region" description="Helical" evidence="17">
    <location>
        <begin position="106"/>
        <end position="129"/>
    </location>
</feature>
<comment type="similarity">
    <text evidence="3">Belongs to the AIG1 family.</text>
</comment>
<comment type="catalytic activity">
    <reaction evidence="10">
        <text>12-octadecanoyloxy-octadecanoate + H2O = 12-hydroxyoctadecanoate + octadecanoate + H(+)</text>
        <dbReference type="Rhea" id="RHEA:52080"/>
        <dbReference type="ChEBI" id="CHEBI:15377"/>
        <dbReference type="ChEBI" id="CHEBI:15378"/>
        <dbReference type="ChEBI" id="CHEBI:25629"/>
        <dbReference type="ChEBI" id="CHEBI:84201"/>
        <dbReference type="ChEBI" id="CHEBI:136330"/>
    </reaction>
    <physiologicalReaction direction="left-to-right" evidence="10">
        <dbReference type="Rhea" id="RHEA:52081"/>
    </physiologicalReaction>
</comment>
<comment type="catalytic activity">
    <reaction evidence="1">
        <text>9-(9Z-hexadecenoyloxy)-octadecanoate + H2O = (9Z)-hexadecenoate + 9-hydroxy-octadecanoate + H(+)</text>
        <dbReference type="Rhea" id="RHEA:52068"/>
        <dbReference type="ChEBI" id="CHEBI:15377"/>
        <dbReference type="ChEBI" id="CHEBI:15378"/>
        <dbReference type="ChEBI" id="CHEBI:32372"/>
        <dbReference type="ChEBI" id="CHEBI:136286"/>
        <dbReference type="ChEBI" id="CHEBI:136309"/>
    </reaction>
    <physiologicalReaction direction="left-to-right" evidence="1">
        <dbReference type="Rhea" id="RHEA:52069"/>
    </physiologicalReaction>
</comment>
<accession>A0A8S1BWX6</accession>
<dbReference type="GO" id="GO:0016020">
    <property type="term" value="C:membrane"/>
    <property type="evidence" value="ECO:0007669"/>
    <property type="project" value="InterPro"/>
</dbReference>
<keyword evidence="5 17" id="KW-1133">Transmembrane helix</keyword>
<evidence type="ECO:0000256" key="8">
    <source>
        <dbReference type="ARBA" id="ARBA00047427"/>
    </source>
</evidence>
<protein>
    <recommendedName>
        <fullName evidence="20">Androgen-dependent TFPI-regulating protein-like</fullName>
    </recommendedName>
</protein>
<evidence type="ECO:0000256" key="3">
    <source>
        <dbReference type="ARBA" id="ARBA00009300"/>
    </source>
</evidence>
<proteinExistence type="inferred from homology"/>
<comment type="catalytic activity">
    <reaction evidence="13">
        <text>9-octadecanoyloxy-octadecanoate + H2O = 9-hydroxy-octadecanoate + octadecanoate + H(+)</text>
        <dbReference type="Rhea" id="RHEA:52096"/>
        <dbReference type="ChEBI" id="CHEBI:15377"/>
        <dbReference type="ChEBI" id="CHEBI:15378"/>
        <dbReference type="ChEBI" id="CHEBI:25629"/>
        <dbReference type="ChEBI" id="CHEBI:136286"/>
        <dbReference type="ChEBI" id="CHEBI:136373"/>
    </reaction>
    <physiologicalReaction direction="left-to-right" evidence="13">
        <dbReference type="Rhea" id="RHEA:52097"/>
    </physiologicalReaction>
</comment>
<evidence type="ECO:0000256" key="16">
    <source>
        <dbReference type="ARBA" id="ARBA00049428"/>
    </source>
</evidence>
<keyword evidence="6 17" id="KW-0472">Membrane</keyword>
<feature type="transmembrane region" description="Helical" evidence="17">
    <location>
        <begin position="210"/>
        <end position="231"/>
    </location>
</feature>
<comment type="catalytic activity">
    <reaction evidence="16">
        <text>12-(9Z-hexadecenoyloxy)-octadecanoate + H2O = 12-hydroxyoctadecanoate + (9Z)-hexadecenoate + H(+)</text>
        <dbReference type="Rhea" id="RHEA:52072"/>
        <dbReference type="ChEBI" id="CHEBI:15377"/>
        <dbReference type="ChEBI" id="CHEBI:15378"/>
        <dbReference type="ChEBI" id="CHEBI:32372"/>
        <dbReference type="ChEBI" id="CHEBI:84201"/>
        <dbReference type="ChEBI" id="CHEBI:136312"/>
    </reaction>
    <physiologicalReaction direction="left-to-right" evidence="16">
        <dbReference type="Rhea" id="RHEA:52073"/>
    </physiologicalReaction>
</comment>
<dbReference type="GO" id="GO:0012505">
    <property type="term" value="C:endomembrane system"/>
    <property type="evidence" value="ECO:0007669"/>
    <property type="project" value="UniProtKB-SubCell"/>
</dbReference>
<dbReference type="Pfam" id="PF04750">
    <property type="entry name" value="Far-17a_AIG1"/>
    <property type="match status" value="1"/>
</dbReference>
<dbReference type="PANTHER" id="PTHR10989">
    <property type="entry name" value="ANDROGEN-INDUCED PROTEIN 1-RELATED"/>
    <property type="match status" value="1"/>
</dbReference>
<evidence type="ECO:0008006" key="20">
    <source>
        <dbReference type="Google" id="ProtNLM"/>
    </source>
</evidence>
<evidence type="ECO:0000256" key="2">
    <source>
        <dbReference type="ARBA" id="ARBA00004127"/>
    </source>
</evidence>
<evidence type="ECO:0000256" key="14">
    <source>
        <dbReference type="ARBA" id="ARBA00049296"/>
    </source>
</evidence>
<evidence type="ECO:0000256" key="17">
    <source>
        <dbReference type="SAM" id="Phobius"/>
    </source>
</evidence>
<comment type="catalytic activity">
    <reaction evidence="14">
        <text>13-(9Z-octadecenoyloxy)-octadecanoate + H2O = 13-hydroxy-octadecanoate + (9Z)-octadecenoate + H(+)</text>
        <dbReference type="Rhea" id="RHEA:52064"/>
        <dbReference type="ChEBI" id="CHEBI:15377"/>
        <dbReference type="ChEBI" id="CHEBI:15378"/>
        <dbReference type="ChEBI" id="CHEBI:30823"/>
        <dbReference type="ChEBI" id="CHEBI:136303"/>
        <dbReference type="ChEBI" id="CHEBI:136304"/>
    </reaction>
    <physiologicalReaction direction="left-to-right" evidence="14">
        <dbReference type="Rhea" id="RHEA:52065"/>
    </physiologicalReaction>
</comment>
<reference evidence="18 19" key="1">
    <citation type="submission" date="2020-04" db="EMBL/GenBank/DDBJ databases">
        <authorList>
            <person name="Wallbank WR R."/>
            <person name="Pardo Diaz C."/>
            <person name="Kozak K."/>
            <person name="Martin S."/>
            <person name="Jiggins C."/>
            <person name="Moest M."/>
            <person name="Warren A I."/>
            <person name="Byers J.R.P. K."/>
            <person name="Montejo-Kovacevich G."/>
            <person name="Yen C E."/>
        </authorList>
    </citation>
    <scope>NUCLEOTIDE SEQUENCE [LARGE SCALE GENOMIC DNA]</scope>
</reference>
<comment type="caution">
    <text evidence="18">The sequence shown here is derived from an EMBL/GenBank/DDBJ whole genome shotgun (WGS) entry which is preliminary data.</text>
</comment>
<dbReference type="Proteomes" id="UP000494256">
    <property type="component" value="Unassembled WGS sequence"/>
</dbReference>
<comment type="catalytic activity">
    <reaction evidence="12">
        <text>9-(9Z-octadecenoyloxy)-octadecanoate + H2O = 9-hydroxy-octadecanoate + (9Z)-octadecenoate + H(+)</text>
        <dbReference type="Rhea" id="RHEA:52048"/>
        <dbReference type="ChEBI" id="CHEBI:15377"/>
        <dbReference type="ChEBI" id="CHEBI:15378"/>
        <dbReference type="ChEBI" id="CHEBI:30823"/>
        <dbReference type="ChEBI" id="CHEBI:136282"/>
        <dbReference type="ChEBI" id="CHEBI:136286"/>
    </reaction>
    <physiologicalReaction direction="left-to-right" evidence="12">
        <dbReference type="Rhea" id="RHEA:52049"/>
    </physiologicalReaction>
</comment>
<evidence type="ECO:0000256" key="9">
    <source>
        <dbReference type="ARBA" id="ARBA00047863"/>
    </source>
</evidence>
<dbReference type="OrthoDB" id="8250201at2759"/>
<gene>
    <name evidence="18" type="ORF">APLA_LOCUS17433</name>
</gene>
<evidence type="ECO:0000256" key="6">
    <source>
        <dbReference type="ARBA" id="ARBA00023136"/>
    </source>
</evidence>
<evidence type="ECO:0000256" key="15">
    <source>
        <dbReference type="ARBA" id="ARBA00049322"/>
    </source>
</evidence>
<dbReference type="PANTHER" id="PTHR10989:SF16">
    <property type="entry name" value="AT02829P-RELATED"/>
    <property type="match status" value="1"/>
</dbReference>
<evidence type="ECO:0000313" key="18">
    <source>
        <dbReference type="EMBL" id="CAB3261937.1"/>
    </source>
</evidence>
<evidence type="ECO:0000256" key="10">
    <source>
        <dbReference type="ARBA" id="ARBA00048680"/>
    </source>
</evidence>
<organism evidence="18 19">
    <name type="scientific">Arctia plantaginis</name>
    <name type="common">Wood tiger moth</name>
    <name type="synonym">Phalaena plantaginis</name>
    <dbReference type="NCBI Taxonomy" id="874455"/>
    <lineage>
        <taxon>Eukaryota</taxon>
        <taxon>Metazoa</taxon>
        <taxon>Ecdysozoa</taxon>
        <taxon>Arthropoda</taxon>
        <taxon>Hexapoda</taxon>
        <taxon>Insecta</taxon>
        <taxon>Pterygota</taxon>
        <taxon>Neoptera</taxon>
        <taxon>Endopterygota</taxon>
        <taxon>Lepidoptera</taxon>
        <taxon>Glossata</taxon>
        <taxon>Ditrysia</taxon>
        <taxon>Noctuoidea</taxon>
        <taxon>Erebidae</taxon>
        <taxon>Arctiinae</taxon>
        <taxon>Arctia</taxon>
    </lineage>
</organism>
<name>A0A8S1BWX6_ARCPL</name>
<dbReference type="AlphaFoldDB" id="A0A8S1BWX6"/>
<comment type="subcellular location">
    <subcellularLocation>
        <location evidence="2">Endomembrane system</location>
        <topology evidence="2">Multi-pass membrane protein</topology>
    </subcellularLocation>
</comment>
<keyword evidence="4 17" id="KW-0812">Transmembrane</keyword>
<evidence type="ECO:0000256" key="11">
    <source>
        <dbReference type="ARBA" id="ARBA00048701"/>
    </source>
</evidence>
<evidence type="ECO:0000256" key="4">
    <source>
        <dbReference type="ARBA" id="ARBA00022692"/>
    </source>
</evidence>
<comment type="catalytic activity">
    <reaction evidence="15">
        <text>13-(9Z-hexadecenoyloxy)-octadecanoate + H2O = 13-hydroxy-octadecanoate + (9Z)-hexadecenoate + H(+)</text>
        <dbReference type="Rhea" id="RHEA:52076"/>
        <dbReference type="ChEBI" id="CHEBI:15377"/>
        <dbReference type="ChEBI" id="CHEBI:15378"/>
        <dbReference type="ChEBI" id="CHEBI:32372"/>
        <dbReference type="ChEBI" id="CHEBI:136304"/>
        <dbReference type="ChEBI" id="CHEBI:136315"/>
    </reaction>
    <physiologicalReaction direction="left-to-right" evidence="15">
        <dbReference type="Rhea" id="RHEA:52077"/>
    </physiologicalReaction>
</comment>
<evidence type="ECO:0000256" key="12">
    <source>
        <dbReference type="ARBA" id="ARBA00048800"/>
    </source>
</evidence>
<evidence type="ECO:0000256" key="5">
    <source>
        <dbReference type="ARBA" id="ARBA00022989"/>
    </source>
</evidence>
<comment type="catalytic activity">
    <reaction evidence="7">
        <text>12-hexadecanoyloxy-octadecanoate + H2O = 12-hydroxyoctadecanoate + hexadecanoate + H(+)</text>
        <dbReference type="Rhea" id="RHEA:52056"/>
        <dbReference type="ChEBI" id="CHEBI:7896"/>
        <dbReference type="ChEBI" id="CHEBI:15377"/>
        <dbReference type="ChEBI" id="CHEBI:15378"/>
        <dbReference type="ChEBI" id="CHEBI:83677"/>
        <dbReference type="ChEBI" id="CHEBI:84201"/>
    </reaction>
    <physiologicalReaction direction="left-to-right" evidence="7">
        <dbReference type="Rhea" id="RHEA:52057"/>
    </physiologicalReaction>
</comment>
<sequence length="268" mass="31784">MHASKELVSVPREMYYIYFRILAYLVTIVLHIGNATWMITKFYGDVMKNPHVKHFYEMQFYFFTCWTFTFQIIHAAVALYSDILTLKNLKHRGYRLPKMVTDCRDLLYTILVWPATVLVVTMFWSFWFYDRNLLYPEDIDLAISSVSNHIMHTSIFFIALWEMMFRPRVPPRSHTWHLLSVMGIGVIYLWTVVGVYVFKGVFVYPIFGHLMGTIYFYLFFAGIATALFFIYHAQWILNDFLWGFSAHLDSSAKISDRQNGENFVKKVK</sequence>
<evidence type="ECO:0000313" key="19">
    <source>
        <dbReference type="Proteomes" id="UP000494256"/>
    </source>
</evidence>
<evidence type="ECO:0000256" key="13">
    <source>
        <dbReference type="ARBA" id="ARBA00049221"/>
    </source>
</evidence>
<feature type="transmembrane region" description="Helical" evidence="17">
    <location>
        <begin position="176"/>
        <end position="198"/>
    </location>
</feature>